<dbReference type="STRING" id="4097.A0A1S3XLA4"/>
<organism evidence="5 6">
    <name type="scientific">Nicotiana tabacum</name>
    <name type="common">Common tobacco</name>
    <dbReference type="NCBI Taxonomy" id="4097"/>
    <lineage>
        <taxon>Eukaryota</taxon>
        <taxon>Viridiplantae</taxon>
        <taxon>Streptophyta</taxon>
        <taxon>Embryophyta</taxon>
        <taxon>Tracheophyta</taxon>
        <taxon>Spermatophyta</taxon>
        <taxon>Magnoliopsida</taxon>
        <taxon>eudicotyledons</taxon>
        <taxon>Gunneridae</taxon>
        <taxon>Pentapetalae</taxon>
        <taxon>asterids</taxon>
        <taxon>lamiids</taxon>
        <taxon>Solanales</taxon>
        <taxon>Solanaceae</taxon>
        <taxon>Nicotianoideae</taxon>
        <taxon>Nicotianeae</taxon>
        <taxon>Nicotiana</taxon>
    </lineage>
</organism>
<dbReference type="InterPro" id="IPR009880">
    <property type="entry name" value="Glyoxal_oxidase_N"/>
</dbReference>
<dbReference type="RefSeq" id="XP_016440770.1">
    <property type="nucleotide sequence ID" value="XM_016585284.2"/>
</dbReference>
<reference evidence="5" key="1">
    <citation type="journal article" date="2014" name="Nat. Commun.">
        <title>The tobacco genome sequence and its comparison with those of tomato and potato.</title>
        <authorList>
            <person name="Sierro N."/>
            <person name="Battey J.N."/>
            <person name="Ouadi S."/>
            <person name="Bakaher N."/>
            <person name="Bovet L."/>
            <person name="Willig A."/>
            <person name="Goepfert S."/>
            <person name="Peitsch M.C."/>
            <person name="Ivanov N.V."/>
        </authorList>
    </citation>
    <scope>NUCLEOTIDE SEQUENCE [LARGE SCALE GENOMIC DNA]</scope>
</reference>
<dbReference type="PaxDb" id="4097-A0A1S3XLA4"/>
<dbReference type="Proteomes" id="UP000790787">
    <property type="component" value="Chromosome 9"/>
</dbReference>
<dbReference type="InterPro" id="IPR011043">
    <property type="entry name" value="Gal_Oxase/kelch_b-propeller"/>
</dbReference>
<dbReference type="PANTHER" id="PTHR32208">
    <property type="entry name" value="SECRETED PROTEIN-RELATED"/>
    <property type="match status" value="1"/>
</dbReference>
<feature type="chain" id="PRO_5010360255" evidence="2">
    <location>
        <begin position="21"/>
        <end position="619"/>
    </location>
</feature>
<keyword evidence="5" id="KW-1185">Reference proteome</keyword>
<dbReference type="OrthoDB" id="2019572at2759"/>
<evidence type="ECO:0000259" key="3">
    <source>
        <dbReference type="Pfam" id="PF07250"/>
    </source>
</evidence>
<dbReference type="PANTHER" id="PTHR32208:SF93">
    <property type="entry name" value="ALDEHYDE OXIDASE GLOX1"/>
    <property type="match status" value="1"/>
</dbReference>
<evidence type="ECO:0000259" key="4">
    <source>
        <dbReference type="Pfam" id="PF09118"/>
    </source>
</evidence>
<evidence type="ECO:0000256" key="2">
    <source>
        <dbReference type="SAM" id="SignalP"/>
    </source>
</evidence>
<dbReference type="Pfam" id="PF09118">
    <property type="entry name" value="GO-like_E_set"/>
    <property type="match status" value="1"/>
</dbReference>
<dbReference type="SUPFAM" id="SSF81296">
    <property type="entry name" value="E set domains"/>
    <property type="match status" value="1"/>
</dbReference>
<gene>
    <name evidence="6" type="primary">LOC107766488</name>
</gene>
<reference evidence="6" key="2">
    <citation type="submission" date="2025-08" db="UniProtKB">
        <authorList>
            <consortium name="RefSeq"/>
        </authorList>
    </citation>
    <scope>IDENTIFICATION</scope>
    <source>
        <tissue evidence="6">Leaf</tissue>
    </source>
</reference>
<dbReference type="CDD" id="cd02851">
    <property type="entry name" value="E_set_GO_C"/>
    <property type="match status" value="1"/>
</dbReference>
<evidence type="ECO:0000313" key="5">
    <source>
        <dbReference type="Proteomes" id="UP000790787"/>
    </source>
</evidence>
<keyword evidence="1 2" id="KW-0732">Signal</keyword>
<dbReference type="InterPro" id="IPR014756">
    <property type="entry name" value="Ig_E-set"/>
</dbReference>
<dbReference type="Pfam" id="PF07250">
    <property type="entry name" value="Glyoxal_oxid_N"/>
    <property type="match status" value="1"/>
</dbReference>
<evidence type="ECO:0000256" key="1">
    <source>
        <dbReference type="ARBA" id="ARBA00022729"/>
    </source>
</evidence>
<feature type="signal peptide" evidence="2">
    <location>
        <begin position="1"/>
        <end position="20"/>
    </location>
</feature>
<dbReference type="RefSeq" id="XP_016440770.1">
    <property type="nucleotide sequence ID" value="XM_016585284.1"/>
</dbReference>
<dbReference type="Gene3D" id="2.130.10.80">
    <property type="entry name" value="Galactose oxidase/kelch, beta-propeller"/>
    <property type="match status" value="1"/>
</dbReference>
<protein>
    <submittedName>
        <fullName evidence="6">Aldehyde oxidase Art an 7</fullName>
    </submittedName>
    <submittedName>
        <fullName evidence="6">WSC domain-containing protein ARB_07867-like</fullName>
    </submittedName>
</protein>
<dbReference type="OMA" id="VWITEAM"/>
<dbReference type="InterPro" id="IPR013783">
    <property type="entry name" value="Ig-like_fold"/>
</dbReference>
<name>A0A1S3XLA4_TOBAC</name>
<evidence type="ECO:0000313" key="6">
    <source>
        <dbReference type="RefSeq" id="XP_016440770.1"/>
    </source>
</evidence>
<dbReference type="InterPro" id="IPR015202">
    <property type="entry name" value="GO-like_E_set"/>
</dbReference>
<dbReference type="InterPro" id="IPR037293">
    <property type="entry name" value="Gal_Oxidase_central_sf"/>
</dbReference>
<dbReference type="KEGG" id="nta:107766488"/>
<dbReference type="GeneID" id="107766488"/>
<dbReference type="SUPFAM" id="SSF50965">
    <property type="entry name" value="Galactose oxidase, central domain"/>
    <property type="match status" value="1"/>
</dbReference>
<feature type="domain" description="Galactose oxidase-like Early set" evidence="4">
    <location>
        <begin position="517"/>
        <end position="617"/>
    </location>
</feature>
<dbReference type="AlphaFoldDB" id="A0A1S3XLA4"/>
<feature type="domain" description="Glyoxal oxidase N-terminal" evidence="3">
    <location>
        <begin position="118"/>
        <end position="508"/>
    </location>
</feature>
<proteinExistence type="predicted"/>
<accession>A0A1S3XLA4</accession>
<dbReference type="Gene3D" id="2.60.40.10">
    <property type="entry name" value="Immunoglobulins"/>
    <property type="match status" value="1"/>
</dbReference>
<sequence>MAIYIKAFVLLPLLFVSSYARHKPIDLGFDNDDDSSVGIFDPSPKGLKEFLKHLDGKKKNKKKSKKHDLIFPEFPFPEEEQEKEEAPLDPAVNAKPDFETANLGGWMVHSPNVGVAAMHIQLMPNNKAVWFDTTNLGPSAIQHNPPFCKPVPDRPGETDCFAHAVQYDIESGQVRTLKIMSDPWCSSGGLSSNGDLISTGGFKEGIRSIRIMNPCDNCEFQENANGLAAMRWYATQHMLENGSFILVGGRGAHNYEIIPPGKLQFQVQQFGLNFLAETEDEKENNLYPFVNLLPDGSVYIFANDRSIIIDPYSGKTIRELPKLAGGSRNYPASGMSALLPINLNTPKPEDAEVEVIVCGGNTHDAFKYSENPPRQFFPALKDCGRILLSNKAGAQWDIEEMPSARVMGDMLLLPTGDVLIINGAKTGTSAWDAAEEPNLVPLIYSPTKPKGHRFKELAPTQIARMYHSVSAVLPDGKILVAGSNTHALYDYQAKYPTELRVEKFSPPYLAPELDQHRPQILENGANKEMRYGQDFSLNIKLDQVVDKTDIKVTMYAPPFTTHGYSQGQRLLLLQLKSATNQQVTVVAPPSGKLSPPGYYLLFVVHRGVPSRGMWVRIDQ</sequence>